<accession>A0A3Q0IKQ2</accession>
<organism evidence="3 4">
    <name type="scientific">Diaphorina citri</name>
    <name type="common">Asian citrus psyllid</name>
    <dbReference type="NCBI Taxonomy" id="121845"/>
    <lineage>
        <taxon>Eukaryota</taxon>
        <taxon>Metazoa</taxon>
        <taxon>Ecdysozoa</taxon>
        <taxon>Arthropoda</taxon>
        <taxon>Hexapoda</taxon>
        <taxon>Insecta</taxon>
        <taxon>Pterygota</taxon>
        <taxon>Neoptera</taxon>
        <taxon>Paraneoptera</taxon>
        <taxon>Hemiptera</taxon>
        <taxon>Sternorrhyncha</taxon>
        <taxon>Psylloidea</taxon>
        <taxon>Psyllidae</taxon>
        <taxon>Diaphorininae</taxon>
        <taxon>Diaphorina</taxon>
    </lineage>
</organism>
<feature type="coiled-coil region" evidence="1">
    <location>
        <begin position="211"/>
        <end position="301"/>
    </location>
</feature>
<gene>
    <name evidence="4" type="primary">LOC113466009</name>
</gene>
<dbReference type="KEGG" id="dci:113466009"/>
<evidence type="ECO:0000256" key="1">
    <source>
        <dbReference type="SAM" id="Coils"/>
    </source>
</evidence>
<dbReference type="PaxDb" id="121845-A0A3Q0IKQ2"/>
<evidence type="ECO:0000313" key="3">
    <source>
        <dbReference type="Proteomes" id="UP000079169"/>
    </source>
</evidence>
<sequence>MLFVNNAMANHLSEILDAVYCLEAVKNGVRTKNEDLTEAMDRMNDEFRELTAINNKLCRQLEESNEEIGALREEKCALEACMDRKEEEKSKLCKLLDKYEQLKKYEENLKEANAIGEKEMIDLQKTFHEVEKCPQEKEHFICRLEENLQEMKTKMCDYKNTVARLKSHKRCLKIATKECQDDLLKRTDEADALCSKVKQCESKKQNRPKQIAELQTRLKQIQEALQEQKENRETLEEEVKRFQDNNHKLKMDNMELEASVKDLARTLKSRCKTIEKSQQELDQLKEEYETYKQSIEKLRNQIVCNYTNSSCSGKVLNSFCDSASSESRNSHQHLNVGGCGDKPQTRTRNKMDQDEPICCPTQPDLENTMPANARKSKSVGVDAMRLKTYKEGPRDNFLNKLRNLSS</sequence>
<dbReference type="Gene3D" id="1.10.287.1490">
    <property type="match status" value="1"/>
</dbReference>
<keyword evidence="3" id="KW-1185">Reference proteome</keyword>
<evidence type="ECO:0000256" key="2">
    <source>
        <dbReference type="SAM" id="MobiDB-lite"/>
    </source>
</evidence>
<proteinExistence type="predicted"/>
<feature type="coiled-coil region" evidence="1">
    <location>
        <begin position="26"/>
        <end position="115"/>
    </location>
</feature>
<evidence type="ECO:0000313" key="4">
    <source>
        <dbReference type="RefSeq" id="XP_026676856.1"/>
    </source>
</evidence>
<dbReference type="AlphaFoldDB" id="A0A3Q0IKQ2"/>
<feature type="region of interest" description="Disordered" evidence="2">
    <location>
        <begin position="326"/>
        <end position="378"/>
    </location>
</feature>
<dbReference type="GeneID" id="113466009"/>
<protein>
    <submittedName>
        <fullName evidence="4">Golgin subfamily A member 6-like protein 4</fullName>
    </submittedName>
</protein>
<dbReference type="Proteomes" id="UP000079169">
    <property type="component" value="Unplaced"/>
</dbReference>
<dbReference type="RefSeq" id="XP_026676856.1">
    <property type="nucleotide sequence ID" value="XM_026821055.1"/>
</dbReference>
<keyword evidence="1" id="KW-0175">Coiled coil</keyword>
<reference evidence="4" key="1">
    <citation type="submission" date="2025-08" db="UniProtKB">
        <authorList>
            <consortium name="RefSeq"/>
        </authorList>
    </citation>
    <scope>IDENTIFICATION</scope>
</reference>
<name>A0A3Q0IKQ2_DIACI</name>